<proteinExistence type="predicted"/>
<evidence type="ECO:0000256" key="1">
    <source>
        <dbReference type="SAM" id="MobiDB-lite"/>
    </source>
</evidence>
<feature type="compositionally biased region" description="Basic and acidic residues" evidence="1">
    <location>
        <begin position="318"/>
        <end position="340"/>
    </location>
</feature>
<accession>A0A8H3G1Y3</accession>
<dbReference type="PANTHER" id="PTHR42085:SF8">
    <property type="entry name" value="F-BOX DOMAIN-CONTAINING PROTEIN"/>
    <property type="match status" value="1"/>
</dbReference>
<protein>
    <submittedName>
        <fullName evidence="2">Uncharacterized protein</fullName>
    </submittedName>
</protein>
<dbReference type="EMBL" id="CAJPDT010000075">
    <property type="protein sequence ID" value="CAF9934275.1"/>
    <property type="molecule type" value="Genomic_DNA"/>
</dbReference>
<dbReference type="InterPro" id="IPR038883">
    <property type="entry name" value="AN11006-like"/>
</dbReference>
<reference evidence="2" key="1">
    <citation type="submission" date="2021-03" db="EMBL/GenBank/DDBJ databases">
        <authorList>
            <person name="Tagirdzhanova G."/>
        </authorList>
    </citation>
    <scope>NUCLEOTIDE SEQUENCE</scope>
</reference>
<dbReference type="OrthoDB" id="2951834at2759"/>
<comment type="caution">
    <text evidence="2">The sequence shown here is derived from an EMBL/GenBank/DDBJ whole genome shotgun (WGS) entry which is preliminary data.</text>
</comment>
<name>A0A8H3G1Y3_9LECA</name>
<dbReference type="Proteomes" id="UP000664534">
    <property type="component" value="Unassembled WGS sequence"/>
</dbReference>
<gene>
    <name evidence="2" type="ORF">IMSHALPRED_009655</name>
</gene>
<dbReference type="AlphaFoldDB" id="A0A8H3G1Y3"/>
<keyword evidence="3" id="KW-1185">Reference proteome</keyword>
<feature type="compositionally biased region" description="Acidic residues" evidence="1">
    <location>
        <begin position="348"/>
        <end position="376"/>
    </location>
</feature>
<organism evidence="2 3">
    <name type="scientific">Imshaugia aleurites</name>
    <dbReference type="NCBI Taxonomy" id="172621"/>
    <lineage>
        <taxon>Eukaryota</taxon>
        <taxon>Fungi</taxon>
        <taxon>Dikarya</taxon>
        <taxon>Ascomycota</taxon>
        <taxon>Pezizomycotina</taxon>
        <taxon>Lecanoromycetes</taxon>
        <taxon>OSLEUM clade</taxon>
        <taxon>Lecanoromycetidae</taxon>
        <taxon>Lecanorales</taxon>
        <taxon>Lecanorineae</taxon>
        <taxon>Parmeliaceae</taxon>
        <taxon>Imshaugia</taxon>
    </lineage>
</organism>
<evidence type="ECO:0000313" key="2">
    <source>
        <dbReference type="EMBL" id="CAF9934275.1"/>
    </source>
</evidence>
<dbReference type="PANTHER" id="PTHR42085">
    <property type="entry name" value="F-BOX DOMAIN-CONTAINING PROTEIN"/>
    <property type="match status" value="1"/>
</dbReference>
<sequence length="376" mass="42793">MANFLSLSSEIRCLIYSHLFLQPNHQILALSREPEHDYSRGAPSDWYADSRQQGLVYGSHTARPLPTDASFLRTCRLINAEATSVFYGANKIIAYAEDNNDIFYWLLDIGPENRRAIRHLEIGWAYGVSIESGRSNIHGILQNIEDMDKSEEHETQEHRQQLIDIVKRLEKKTTRLIVRTLNLLVANQHLQSVSVYLPGIDGGDIWDLPNPNLYFAEELFSNSTANVHACIPQALATIVGIKTLTIGYTKDYELAEKIARATGAKELLIETSPEGEKLMLNAREQRTWRRRGWRLEGRTARKMLRADSVEENSMGGIEDEKKSEVQNEYTSDEHSEDGRLKASMLFESEGEDHIDGDDDDGDDEEGKEEQEQEEEP</sequence>
<feature type="region of interest" description="Disordered" evidence="1">
    <location>
        <begin position="306"/>
        <end position="376"/>
    </location>
</feature>
<evidence type="ECO:0000313" key="3">
    <source>
        <dbReference type="Proteomes" id="UP000664534"/>
    </source>
</evidence>